<dbReference type="CDD" id="cd00086">
    <property type="entry name" value="homeodomain"/>
    <property type="match status" value="1"/>
</dbReference>
<dbReference type="SUPFAM" id="SSF46689">
    <property type="entry name" value="Homeodomain-like"/>
    <property type="match status" value="1"/>
</dbReference>
<dbReference type="Gene3D" id="1.10.10.60">
    <property type="entry name" value="Homeodomain-like"/>
    <property type="match status" value="1"/>
</dbReference>
<dbReference type="EMBL" id="ABJB010257229">
    <property type="status" value="NOT_ANNOTATED_CDS"/>
    <property type="molecule type" value="Genomic_DNA"/>
</dbReference>
<protein>
    <submittedName>
        <fullName evidence="8">Homeobox protein distal-less DLX, putative</fullName>
    </submittedName>
</protein>
<evidence type="ECO:0000256" key="5">
    <source>
        <dbReference type="PROSITE-ProRule" id="PRU00108"/>
    </source>
</evidence>
<dbReference type="Pfam" id="PF00046">
    <property type="entry name" value="Homeodomain"/>
    <property type="match status" value="1"/>
</dbReference>
<comment type="subcellular location">
    <subcellularLocation>
        <location evidence="1 5 6">Nucleus</location>
    </subcellularLocation>
</comment>
<proteinExistence type="predicted"/>
<organism evidence="8 9">
    <name type="scientific">Ixodes scapularis</name>
    <name type="common">Black-legged tick</name>
    <name type="synonym">Deer tick</name>
    <dbReference type="NCBI Taxonomy" id="6945"/>
    <lineage>
        <taxon>Eukaryota</taxon>
        <taxon>Metazoa</taxon>
        <taxon>Ecdysozoa</taxon>
        <taxon>Arthropoda</taxon>
        <taxon>Chelicerata</taxon>
        <taxon>Arachnida</taxon>
        <taxon>Acari</taxon>
        <taxon>Parasitiformes</taxon>
        <taxon>Ixodida</taxon>
        <taxon>Ixodoidea</taxon>
        <taxon>Ixodidae</taxon>
        <taxon>Ixodinae</taxon>
        <taxon>Ixodes</taxon>
    </lineage>
</organism>
<dbReference type="InParanoid" id="A0A1S4LX82"/>
<keyword evidence="2 5" id="KW-0238">DNA-binding</keyword>
<dbReference type="PROSITE" id="PS50071">
    <property type="entry name" value="HOMEOBOX_2"/>
    <property type="match status" value="1"/>
</dbReference>
<evidence type="ECO:0000256" key="7">
    <source>
        <dbReference type="SAM" id="MobiDB-lite"/>
    </source>
</evidence>
<sequence>TLNFTDFSATYPTGMSGGAADPLDPDGSKSAFMELQSQGAPAPHQPYPLRAPYQPVGAQGHEGPPGFQQGPRGLGAYPFPIQNGPLHNSYATHPTHPYLGSYPGAPCGPCPSPPRDGEWSSFCLPLAASSFSRSGRCVLVLTQPEDSGPTLESVQSRQTLRVNGKGKKMRKPRTIYSSLQLQQLNRRFQRTQYLALPERAELAASLGLTQTQ</sequence>
<dbReference type="EMBL" id="ABJB010600989">
    <property type="status" value="NOT_ANNOTATED_CDS"/>
    <property type="molecule type" value="Genomic_DNA"/>
</dbReference>
<dbReference type="EMBL" id="ABJB010779569">
    <property type="status" value="NOT_ANNOTATED_CDS"/>
    <property type="molecule type" value="Genomic_DNA"/>
</dbReference>
<evidence type="ECO:0000256" key="1">
    <source>
        <dbReference type="ARBA" id="ARBA00004123"/>
    </source>
</evidence>
<dbReference type="InterPro" id="IPR050460">
    <property type="entry name" value="Distal-less_Homeobox_TF"/>
</dbReference>
<evidence type="ECO:0000256" key="3">
    <source>
        <dbReference type="ARBA" id="ARBA00023155"/>
    </source>
</evidence>
<dbReference type="EMBL" id="ABJB010024558">
    <property type="status" value="NOT_ANNOTATED_CDS"/>
    <property type="molecule type" value="Genomic_DNA"/>
</dbReference>
<evidence type="ECO:0000313" key="9">
    <source>
        <dbReference type="Proteomes" id="UP000001555"/>
    </source>
</evidence>
<keyword evidence="3 5" id="KW-0371">Homeobox</keyword>
<reference evidence="9" key="1">
    <citation type="submission" date="2008-03" db="EMBL/GenBank/DDBJ databases">
        <title>Annotation of Ixodes scapularis.</title>
        <authorList>
            <consortium name="Ixodes scapularis Genome Project Consortium"/>
            <person name="Caler E."/>
            <person name="Hannick L.I."/>
            <person name="Bidwell S."/>
            <person name="Joardar V."/>
            <person name="Thiagarajan M."/>
            <person name="Amedeo P."/>
            <person name="Galinsky K.J."/>
            <person name="Schobel S."/>
            <person name="Inman J."/>
            <person name="Hostetler J."/>
            <person name="Miller J."/>
            <person name="Hammond M."/>
            <person name="Megy K."/>
            <person name="Lawson D."/>
            <person name="Kodira C."/>
            <person name="Sutton G."/>
            <person name="Meyer J."/>
            <person name="Hill C.A."/>
            <person name="Birren B."/>
            <person name="Nene V."/>
            <person name="Collins F."/>
            <person name="Alarcon-Chaidez F."/>
            <person name="Wikel S."/>
            <person name="Strausberg R."/>
        </authorList>
    </citation>
    <scope>NUCLEOTIDE SEQUENCE [LARGE SCALE GENOMIC DNA]</scope>
    <source>
        <strain evidence="9">Wikel</strain>
    </source>
</reference>
<dbReference type="SMART" id="SM00389">
    <property type="entry name" value="HOX"/>
    <property type="match status" value="1"/>
</dbReference>
<keyword evidence="9" id="KW-1185">Reference proteome</keyword>
<dbReference type="EnsemblMetazoa" id="ISCW020504-RA">
    <property type="protein sequence ID" value="ISCW020504-PA"/>
    <property type="gene ID" value="ISCW020504"/>
</dbReference>
<dbReference type="InterPro" id="IPR009057">
    <property type="entry name" value="Homeodomain-like_sf"/>
</dbReference>
<evidence type="ECO:0000256" key="6">
    <source>
        <dbReference type="RuleBase" id="RU000682"/>
    </source>
</evidence>
<dbReference type="InterPro" id="IPR001356">
    <property type="entry name" value="HD"/>
</dbReference>
<evidence type="ECO:0000256" key="2">
    <source>
        <dbReference type="ARBA" id="ARBA00023125"/>
    </source>
</evidence>
<dbReference type="Proteomes" id="UP000001555">
    <property type="component" value="Unassembled WGS sequence"/>
</dbReference>
<dbReference type="EMBL" id="ABJB010346595">
    <property type="status" value="NOT_ANNOTATED_CDS"/>
    <property type="molecule type" value="Genomic_DNA"/>
</dbReference>
<name>A0A1S4LX82_IXOSC</name>
<dbReference type="VEuPathDB" id="VectorBase:ISCI020504"/>
<dbReference type="EMBL" id="ABJB010635887">
    <property type="status" value="NOT_ANNOTATED_CDS"/>
    <property type="molecule type" value="Genomic_DNA"/>
</dbReference>
<accession>A0A1S4LX82</accession>
<dbReference type="EMBL" id="ABJB010061083">
    <property type="status" value="NOT_ANNOTATED_CDS"/>
    <property type="molecule type" value="Genomic_DNA"/>
</dbReference>
<evidence type="ECO:0000256" key="4">
    <source>
        <dbReference type="ARBA" id="ARBA00023242"/>
    </source>
</evidence>
<dbReference type="PANTHER" id="PTHR24327:SF81">
    <property type="entry name" value="HOMEOTIC PROTEIN DISTAL-LESS-RELATED"/>
    <property type="match status" value="1"/>
</dbReference>
<dbReference type="GO" id="GO:0005634">
    <property type="term" value="C:nucleus"/>
    <property type="evidence" value="ECO:0007669"/>
    <property type="project" value="UniProtKB-SubCell"/>
</dbReference>
<keyword evidence="4 5" id="KW-0539">Nucleus</keyword>
<dbReference type="VEuPathDB" id="VectorBase:ISCW020504"/>
<dbReference type="PANTHER" id="PTHR24327">
    <property type="entry name" value="HOMEOBOX PROTEIN"/>
    <property type="match status" value="1"/>
</dbReference>
<reference evidence="8" key="2">
    <citation type="submission" date="2020-05" db="UniProtKB">
        <authorList>
            <consortium name="EnsemblMetazoa"/>
        </authorList>
    </citation>
    <scope>IDENTIFICATION</scope>
    <source>
        <strain evidence="8">wikel</strain>
    </source>
</reference>
<feature type="compositionally biased region" description="Polar residues" evidence="7">
    <location>
        <begin position="1"/>
        <end position="13"/>
    </location>
</feature>
<evidence type="ECO:0000313" key="8">
    <source>
        <dbReference type="EnsemblMetazoa" id="ISCW020504-PA"/>
    </source>
</evidence>
<feature type="region of interest" description="Disordered" evidence="7">
    <location>
        <begin position="1"/>
        <end position="30"/>
    </location>
</feature>
<dbReference type="AlphaFoldDB" id="A0A1S4LX82"/>
<dbReference type="GO" id="GO:0003677">
    <property type="term" value="F:DNA binding"/>
    <property type="evidence" value="ECO:0007669"/>
    <property type="project" value="UniProtKB-UniRule"/>
</dbReference>